<dbReference type="OrthoDB" id="1786861at2"/>
<dbReference type="eggNOG" id="COG1396">
    <property type="taxonomic scope" value="Bacteria"/>
</dbReference>
<dbReference type="PROSITE" id="PS50943">
    <property type="entry name" value="HTH_CROC1"/>
    <property type="match status" value="1"/>
</dbReference>
<keyword evidence="5" id="KW-1185">Reference proteome</keyword>
<feature type="transmembrane region" description="Helical" evidence="2">
    <location>
        <begin position="97"/>
        <end position="119"/>
    </location>
</feature>
<dbReference type="Proteomes" id="UP000006053">
    <property type="component" value="Chromosome"/>
</dbReference>
<evidence type="ECO:0000256" key="1">
    <source>
        <dbReference type="ARBA" id="ARBA00023125"/>
    </source>
</evidence>
<dbReference type="HOGENOM" id="CLU_066192_2_4_9"/>
<reference evidence="5" key="1">
    <citation type="submission" date="2012-06" db="EMBL/GenBank/DDBJ databases">
        <title>Complete sequence of Desulfitobacterium dehalogenans ATCC 51507.</title>
        <authorList>
            <person name="Lucas S."/>
            <person name="Han J."/>
            <person name="Lapidus A."/>
            <person name="Cheng J.-F."/>
            <person name="Goodwin L."/>
            <person name="Pitluck S."/>
            <person name="Peters L."/>
            <person name="Ovchinnikova G."/>
            <person name="Teshima H."/>
            <person name="Detter J.C."/>
            <person name="Han C."/>
            <person name="Tapia R."/>
            <person name="Land M."/>
            <person name="Hauser L."/>
            <person name="Kyrpides N."/>
            <person name="Ivanova N."/>
            <person name="Pagani I."/>
            <person name="Kruse T."/>
            <person name="de Vos W.M."/>
            <person name="Smidt H."/>
            <person name="Woyke T."/>
        </authorList>
    </citation>
    <scope>NUCLEOTIDE SEQUENCE [LARGE SCALE GENOMIC DNA]</scope>
    <source>
        <strain evidence="5">ATCC 51507 / DSM 9161 / JW/IU-DC1</strain>
    </source>
</reference>
<dbReference type="STRING" id="756499.Desde_2623"/>
<name>I4AAG2_DESDJ</name>
<evidence type="ECO:0000313" key="4">
    <source>
        <dbReference type="EMBL" id="AFM00947.1"/>
    </source>
</evidence>
<dbReference type="EMBL" id="CP003348">
    <property type="protein sequence ID" value="AFM00947.1"/>
    <property type="molecule type" value="Genomic_DNA"/>
</dbReference>
<keyword evidence="2" id="KW-0472">Membrane</keyword>
<dbReference type="Pfam" id="PF01381">
    <property type="entry name" value="HTH_3"/>
    <property type="match status" value="1"/>
</dbReference>
<dbReference type="PANTHER" id="PTHR46558">
    <property type="entry name" value="TRACRIPTIONAL REGULATORY PROTEIN-RELATED-RELATED"/>
    <property type="match status" value="1"/>
</dbReference>
<protein>
    <submittedName>
        <fullName evidence="4">Putative transcriptional regulator</fullName>
    </submittedName>
</protein>
<dbReference type="CDD" id="cd00093">
    <property type="entry name" value="HTH_XRE"/>
    <property type="match status" value="1"/>
</dbReference>
<keyword evidence="2" id="KW-1133">Transmembrane helix</keyword>
<dbReference type="InterPro" id="IPR001387">
    <property type="entry name" value="Cro/C1-type_HTH"/>
</dbReference>
<evidence type="ECO:0000313" key="5">
    <source>
        <dbReference type="Proteomes" id="UP000006053"/>
    </source>
</evidence>
<dbReference type="PANTHER" id="PTHR46558:SF13">
    <property type="entry name" value="HTH-TYPE TRANSCRIPTIONAL REGULATOR IMMR"/>
    <property type="match status" value="1"/>
</dbReference>
<keyword evidence="1" id="KW-0238">DNA-binding</keyword>
<dbReference type="AlphaFoldDB" id="I4AAG2"/>
<dbReference type="SUPFAM" id="SSF47413">
    <property type="entry name" value="lambda repressor-like DNA-binding domains"/>
    <property type="match status" value="1"/>
</dbReference>
<evidence type="ECO:0000256" key="2">
    <source>
        <dbReference type="SAM" id="Phobius"/>
    </source>
</evidence>
<dbReference type="InterPro" id="IPR010982">
    <property type="entry name" value="Lambda_DNA-bd_dom_sf"/>
</dbReference>
<reference evidence="4 5" key="2">
    <citation type="journal article" date="2015" name="J. Bacteriol.">
        <title>Genomic, proteomic, and biochemical analysis of the organohalide respiratory pathway in Desulfitobacterium dehalogenans.</title>
        <authorList>
            <person name="Kruse T."/>
            <person name="van de Pas B.A."/>
            <person name="Atteia A."/>
            <person name="Krab K."/>
            <person name="Hagen W.R."/>
            <person name="Goodwin L."/>
            <person name="Chain P."/>
            <person name="Boeren S."/>
            <person name="Maphosa F."/>
            <person name="Schraa G."/>
            <person name="de Vos W.M."/>
            <person name="van der Oost J."/>
            <person name="Smidt H."/>
            <person name="Stams A.J."/>
        </authorList>
    </citation>
    <scope>NUCLEOTIDE SEQUENCE [LARGE SCALE GENOMIC DNA]</scope>
    <source>
        <strain evidence="5">ATCC 51507 / DSM 9161 / JW/IU-DC1</strain>
    </source>
</reference>
<dbReference type="GO" id="GO:0003677">
    <property type="term" value="F:DNA binding"/>
    <property type="evidence" value="ECO:0007669"/>
    <property type="project" value="UniProtKB-KW"/>
</dbReference>
<feature type="transmembrane region" description="Helical" evidence="2">
    <location>
        <begin position="145"/>
        <end position="164"/>
    </location>
</feature>
<dbReference type="RefSeq" id="WP_014794428.1">
    <property type="nucleotide sequence ID" value="NC_018017.1"/>
</dbReference>
<organism evidence="4 5">
    <name type="scientific">Desulfitobacterium dehalogenans (strain ATCC 51507 / DSM 9161 / JW/IU-DC1)</name>
    <dbReference type="NCBI Taxonomy" id="756499"/>
    <lineage>
        <taxon>Bacteria</taxon>
        <taxon>Bacillati</taxon>
        <taxon>Bacillota</taxon>
        <taxon>Clostridia</taxon>
        <taxon>Eubacteriales</taxon>
        <taxon>Desulfitobacteriaceae</taxon>
        <taxon>Desulfitobacterium</taxon>
    </lineage>
</organism>
<accession>I4AAG2</accession>
<gene>
    <name evidence="4" type="ordered locus">Desde_2623</name>
</gene>
<feature type="domain" description="HTH cro/C1-type" evidence="3">
    <location>
        <begin position="7"/>
        <end position="61"/>
    </location>
</feature>
<evidence type="ECO:0000259" key="3">
    <source>
        <dbReference type="PROSITE" id="PS50943"/>
    </source>
</evidence>
<sequence>MTLGEKIQQLRKAAGISQEQLAEQLDVSRQSISKWELNDAVPEISRIVMLSELFSISIDELLKDSNSQRIDDIEGKRSTSTLEEITIMNAANKQTNIGFKTIIIGLIMLVLEFMFLPILGTMQKAHVDGQGFYSDFMKYAGMQPMPLIFMLTAMIILIGIFFLLKGLMHKKSNPTKSA</sequence>
<dbReference type="SMART" id="SM00530">
    <property type="entry name" value="HTH_XRE"/>
    <property type="match status" value="1"/>
</dbReference>
<proteinExistence type="predicted"/>
<dbReference type="Gene3D" id="1.10.260.40">
    <property type="entry name" value="lambda repressor-like DNA-binding domains"/>
    <property type="match status" value="1"/>
</dbReference>
<dbReference type="KEGG" id="ddh:Desde_2623"/>
<keyword evidence="2" id="KW-0812">Transmembrane</keyword>